<dbReference type="InterPro" id="IPR000477">
    <property type="entry name" value="RT_dom"/>
</dbReference>
<dbReference type="AlphaFoldDB" id="A0A812KQM1"/>
<sequence length="714" mass="75830">MRHHLDDHCSGQLSGAVPQEYLDAHSLDTCTVCGLLVKRYYNGSHPRCRPDSRAQAARPGAVPPAASAADPLPNFADVLAAEVPTVRHVPKVARAAWAQCLARAIASTVARNTPAAWLELLMLPKAVLVAPLRGGARHRAQLGQATKRRCLRWLDGERVELWEECVSEPRQRSGPTRLSLEARHSRCRRLAAEGDLARACDALLQEPPLPRDAATLAALQAKHPQSPLPDLAALGAPRPGAVPEFSAEAVAKAVRSFKRASAPGPSGLRPDHLRESLSTAHADEVAVHLAALCHLLGRGEAPATLAPHLAGATLHALPKPQGGVRPIAIGEVLRRLVGKLLCGSVREAARDQLWPLQVGVGVPSGSEAAVHAARHWLQSHSGHENRVLVKLDFRNAFNAVSRTSVLREARARVPEVSSWADWCYGQSSRLRFGKHVVASTSGVQQGDPLGPLLFALALQPALAAAAAAARLDLCFAYLDDVVLAGSPADVAKALRALCEVAGQAGLILEPTKSEVVLPGAACSPDLRALPPGLVRRVGEFELLGAPIGGLSFCNQHCVTHRVDKAQACLNALAELPDSQTALLLLRHCASYTKLAYSMRVTLPAAHADALQEFDSRVRASLELIGGLQLTDRAWQQATLRVAAGGLGLRSAAKHAPAAYIASASSCSEACAALSPTRQPNTMRRWPLMLRSPLSLCPLGSKSCQTPLMPLNGRP</sequence>
<evidence type="ECO:0000313" key="2">
    <source>
        <dbReference type="EMBL" id="CAE7231929.1"/>
    </source>
</evidence>
<reference evidence="2" key="1">
    <citation type="submission" date="2021-02" db="EMBL/GenBank/DDBJ databases">
        <authorList>
            <person name="Dougan E. K."/>
            <person name="Rhodes N."/>
            <person name="Thang M."/>
            <person name="Chan C."/>
        </authorList>
    </citation>
    <scope>NUCLEOTIDE SEQUENCE</scope>
</reference>
<accession>A0A812KQM1</accession>
<dbReference type="OrthoDB" id="422033at2759"/>
<dbReference type="PANTHER" id="PTHR48462">
    <property type="entry name" value="PROTEIN, PUTATIVE-RELATED"/>
    <property type="match status" value="1"/>
</dbReference>
<evidence type="ECO:0000313" key="3">
    <source>
        <dbReference type="Proteomes" id="UP000604046"/>
    </source>
</evidence>
<dbReference type="PANTHER" id="PTHR48462:SF1">
    <property type="entry name" value="PROTEIN, PUTATIVE-RELATED"/>
    <property type="match status" value="1"/>
</dbReference>
<dbReference type="Proteomes" id="UP000604046">
    <property type="component" value="Unassembled WGS sequence"/>
</dbReference>
<dbReference type="PROSITE" id="PS50878">
    <property type="entry name" value="RT_POL"/>
    <property type="match status" value="1"/>
</dbReference>
<feature type="domain" description="Reverse transcriptase" evidence="1">
    <location>
        <begin position="298"/>
        <end position="547"/>
    </location>
</feature>
<proteinExistence type="predicted"/>
<protein>
    <recommendedName>
        <fullName evidence="1">Reverse transcriptase domain-containing protein</fullName>
    </recommendedName>
</protein>
<dbReference type="Pfam" id="PF00078">
    <property type="entry name" value="RVT_1"/>
    <property type="match status" value="1"/>
</dbReference>
<organism evidence="2 3">
    <name type="scientific">Symbiodinium natans</name>
    <dbReference type="NCBI Taxonomy" id="878477"/>
    <lineage>
        <taxon>Eukaryota</taxon>
        <taxon>Sar</taxon>
        <taxon>Alveolata</taxon>
        <taxon>Dinophyceae</taxon>
        <taxon>Suessiales</taxon>
        <taxon>Symbiodiniaceae</taxon>
        <taxon>Symbiodinium</taxon>
    </lineage>
</organism>
<gene>
    <name evidence="2" type="ORF">SNAT2548_LOCUS9543</name>
</gene>
<evidence type="ECO:0000259" key="1">
    <source>
        <dbReference type="PROSITE" id="PS50878"/>
    </source>
</evidence>
<name>A0A812KQM1_9DINO</name>
<comment type="caution">
    <text evidence="2">The sequence shown here is derived from an EMBL/GenBank/DDBJ whole genome shotgun (WGS) entry which is preliminary data.</text>
</comment>
<dbReference type="EMBL" id="CAJNDS010000754">
    <property type="protein sequence ID" value="CAE7231929.1"/>
    <property type="molecule type" value="Genomic_DNA"/>
</dbReference>
<keyword evidence="3" id="KW-1185">Reference proteome</keyword>